<reference evidence="2 3" key="1">
    <citation type="submission" date="2016-10" db="EMBL/GenBank/DDBJ databases">
        <authorList>
            <person name="de Groot N.N."/>
        </authorList>
    </citation>
    <scope>NUCLEOTIDE SEQUENCE [LARGE SCALE GENOMIC DNA]</scope>
    <source>
        <strain evidence="2 3">CGMCC 1.5058</strain>
    </source>
</reference>
<dbReference type="RefSeq" id="WP_031577332.1">
    <property type="nucleotide sequence ID" value="NZ_DAMANS010000030.1"/>
</dbReference>
<feature type="transmembrane region" description="Helical" evidence="1">
    <location>
        <begin position="65"/>
        <end position="86"/>
    </location>
</feature>
<keyword evidence="1" id="KW-1133">Transmembrane helix</keyword>
<feature type="transmembrane region" description="Helical" evidence="1">
    <location>
        <begin position="7"/>
        <end position="29"/>
    </location>
</feature>
<sequence>MNKEEDILARILEIIMYSLMLWIFVSGSLTNDLSLLQPLFFFLTTYLFVDYSGKLRKAKVNRGGKILCALLLFALSFGYYFLFGYFQLTLVHL</sequence>
<keyword evidence="1" id="KW-0472">Membrane</keyword>
<dbReference type="Proteomes" id="UP000183255">
    <property type="component" value="Unassembled WGS sequence"/>
</dbReference>
<name>A0A1G8RMU7_9CLOT</name>
<protein>
    <submittedName>
        <fullName evidence="2">Uncharacterized protein</fullName>
    </submittedName>
</protein>
<accession>A0A1G8RMU7</accession>
<gene>
    <name evidence="2" type="ORF">SAMN05421804_10926</name>
</gene>
<keyword evidence="1" id="KW-0812">Transmembrane</keyword>
<evidence type="ECO:0000313" key="2">
    <source>
        <dbReference type="EMBL" id="SDJ18311.1"/>
    </source>
</evidence>
<evidence type="ECO:0000313" key="3">
    <source>
        <dbReference type="Proteomes" id="UP000183255"/>
    </source>
</evidence>
<proteinExistence type="predicted"/>
<organism evidence="2 3">
    <name type="scientific">Proteiniclasticum ruminis</name>
    <dbReference type="NCBI Taxonomy" id="398199"/>
    <lineage>
        <taxon>Bacteria</taxon>
        <taxon>Bacillati</taxon>
        <taxon>Bacillota</taxon>
        <taxon>Clostridia</taxon>
        <taxon>Eubacteriales</taxon>
        <taxon>Clostridiaceae</taxon>
        <taxon>Proteiniclasticum</taxon>
    </lineage>
</organism>
<evidence type="ECO:0000256" key="1">
    <source>
        <dbReference type="SAM" id="Phobius"/>
    </source>
</evidence>
<feature type="transmembrane region" description="Helical" evidence="1">
    <location>
        <begin position="35"/>
        <end position="53"/>
    </location>
</feature>
<dbReference type="AlphaFoldDB" id="A0A1G8RMU7"/>
<dbReference type="EMBL" id="FNDZ01000009">
    <property type="protein sequence ID" value="SDJ18311.1"/>
    <property type="molecule type" value="Genomic_DNA"/>
</dbReference>